<feature type="compositionally biased region" description="Gly residues" evidence="1">
    <location>
        <begin position="268"/>
        <end position="285"/>
    </location>
</feature>
<feature type="region of interest" description="Disordered" evidence="1">
    <location>
        <begin position="225"/>
        <end position="321"/>
    </location>
</feature>
<evidence type="ECO:0000256" key="1">
    <source>
        <dbReference type="SAM" id="MobiDB-lite"/>
    </source>
</evidence>
<evidence type="ECO:0000313" key="3">
    <source>
        <dbReference type="Proteomes" id="UP000218209"/>
    </source>
</evidence>
<dbReference type="Proteomes" id="UP000218209">
    <property type="component" value="Unassembled WGS sequence"/>
</dbReference>
<dbReference type="AlphaFoldDB" id="A0A1X6NUB3"/>
<evidence type="ECO:0000313" key="2">
    <source>
        <dbReference type="EMBL" id="OSX72086.1"/>
    </source>
</evidence>
<organism evidence="2 3">
    <name type="scientific">Porphyra umbilicalis</name>
    <name type="common">Purple laver</name>
    <name type="synonym">Red alga</name>
    <dbReference type="NCBI Taxonomy" id="2786"/>
    <lineage>
        <taxon>Eukaryota</taxon>
        <taxon>Rhodophyta</taxon>
        <taxon>Bangiophyceae</taxon>
        <taxon>Bangiales</taxon>
        <taxon>Bangiaceae</taxon>
        <taxon>Porphyra</taxon>
    </lineage>
</organism>
<accession>A0A1X6NUB3</accession>
<feature type="region of interest" description="Disordered" evidence="1">
    <location>
        <begin position="1"/>
        <end position="26"/>
    </location>
</feature>
<dbReference type="EMBL" id="KV919085">
    <property type="protein sequence ID" value="OSX72086.1"/>
    <property type="molecule type" value="Genomic_DNA"/>
</dbReference>
<protein>
    <submittedName>
        <fullName evidence="2">Uncharacterized protein</fullName>
    </submittedName>
</protein>
<sequence length="321" mass="34062">MDPGNRRVTTVPRNSRHPTHTSRVGVRGCTAAHLSGPRRPVGELARTPHAGVPHTIKRAHHKPPLQPHNVHDGRACVGSTPTQLQSRLGRAAVTTGHERATQVRRRRCRRRTIIDHPRLLPPPPLIPFPSPPLPPPPPHGVQLLRRRLDLGLALLPLAASRLEHPRPRQQVKEPRLDLGRRPSLPLGFAKRGDGGGHALHGPCNLFLAFRPPALPHVALERGVRHDDPVGHVPLPGAARGERRRPQRRDAAGRDGGATPPASVCVPGGAEGGGEGGAGGGDGGFIDGAPAGGVERRHEPLPPVAHDVGQRGGSEGAGPKKE</sequence>
<reference evidence="2 3" key="1">
    <citation type="submission" date="2017-03" db="EMBL/GenBank/DDBJ databases">
        <title>WGS assembly of Porphyra umbilicalis.</title>
        <authorList>
            <person name="Brawley S.H."/>
            <person name="Blouin N.A."/>
            <person name="Ficko-Blean E."/>
            <person name="Wheeler G.L."/>
            <person name="Lohr M."/>
            <person name="Goodson H.V."/>
            <person name="Jenkins J.W."/>
            <person name="Blaby-Haas C.E."/>
            <person name="Helliwell K.E."/>
            <person name="Chan C."/>
            <person name="Marriage T."/>
            <person name="Bhattacharya D."/>
            <person name="Klein A.S."/>
            <person name="Badis Y."/>
            <person name="Brodie J."/>
            <person name="Cao Y."/>
            <person name="Collen J."/>
            <person name="Dittami S.M."/>
            <person name="Gachon C.M."/>
            <person name="Green B.R."/>
            <person name="Karpowicz S."/>
            <person name="Kim J.W."/>
            <person name="Kudahl U."/>
            <person name="Lin S."/>
            <person name="Michel G."/>
            <person name="Mittag M."/>
            <person name="Olson B.J."/>
            <person name="Pangilinan J."/>
            <person name="Peng Y."/>
            <person name="Qiu H."/>
            <person name="Shu S."/>
            <person name="Singer J.T."/>
            <person name="Smith A.G."/>
            <person name="Sprecher B.N."/>
            <person name="Wagner V."/>
            <person name="Wang W."/>
            <person name="Wang Z.-Y."/>
            <person name="Yan J."/>
            <person name="Yarish C."/>
            <person name="Zoeuner-Riek S."/>
            <person name="Zhuang Y."/>
            <person name="Zou Y."/>
            <person name="Lindquist E.A."/>
            <person name="Grimwood J."/>
            <person name="Barry K."/>
            <person name="Rokhsar D.S."/>
            <person name="Schmutz J."/>
            <person name="Stiller J.W."/>
            <person name="Grossman A.R."/>
            <person name="Prochnik S.E."/>
        </authorList>
    </citation>
    <scope>NUCLEOTIDE SEQUENCE [LARGE SCALE GENOMIC DNA]</scope>
    <source>
        <strain evidence="2">4086291</strain>
    </source>
</reference>
<keyword evidence="3" id="KW-1185">Reference proteome</keyword>
<gene>
    <name evidence="2" type="ORF">BU14_0470s0015</name>
</gene>
<name>A0A1X6NUB3_PORUM</name>
<proteinExistence type="predicted"/>